<gene>
    <name evidence="2" type="ORF">F9958_18290</name>
</gene>
<reference evidence="2 3" key="1">
    <citation type="journal article" date="2019" name="Nat. Med.">
        <title>A library of human gut bacterial isolates paired with longitudinal multiomics data enables mechanistic microbiome research.</title>
        <authorList>
            <person name="Poyet M."/>
            <person name="Groussin M."/>
            <person name="Gibbons S.M."/>
            <person name="Avila-Pacheco J."/>
            <person name="Jiang X."/>
            <person name="Kearney S.M."/>
            <person name="Perrotta A.R."/>
            <person name="Berdy B."/>
            <person name="Zhao S."/>
            <person name="Lieberman T.D."/>
            <person name="Swanson P.K."/>
            <person name="Smith M."/>
            <person name="Roesemann S."/>
            <person name="Alexander J.E."/>
            <person name="Rich S.A."/>
            <person name="Livny J."/>
            <person name="Vlamakis H."/>
            <person name="Clish C."/>
            <person name="Bullock K."/>
            <person name="Deik A."/>
            <person name="Scott J."/>
            <person name="Pierce K.A."/>
            <person name="Xavier R.J."/>
            <person name="Alm E.J."/>
        </authorList>
    </citation>
    <scope>NUCLEOTIDE SEQUENCE [LARGE SCALE GENOMIC DNA]</scope>
    <source>
        <strain evidence="2 3">BIOML-A6</strain>
    </source>
</reference>
<dbReference type="Pfam" id="PF17293">
    <property type="entry name" value="Arm-DNA-bind_5"/>
    <property type="match status" value="1"/>
</dbReference>
<protein>
    <submittedName>
        <fullName evidence="2">Site-specific integrase</fullName>
    </submittedName>
</protein>
<proteinExistence type="predicted"/>
<comment type="caution">
    <text evidence="2">The sequence shown here is derived from an EMBL/GenBank/DDBJ whole genome shotgun (WGS) entry which is preliminary data.</text>
</comment>
<dbReference type="AlphaFoldDB" id="A0A7J5L8C0"/>
<feature type="domain" description="Arm DNA-binding" evidence="1">
    <location>
        <begin position="55"/>
        <end position="128"/>
    </location>
</feature>
<name>A0A7J5L8C0_BACSE</name>
<evidence type="ECO:0000313" key="2">
    <source>
        <dbReference type="EMBL" id="KAB5306548.1"/>
    </source>
</evidence>
<feature type="non-terminal residue" evidence="2">
    <location>
        <position position="130"/>
    </location>
</feature>
<evidence type="ECO:0000259" key="1">
    <source>
        <dbReference type="Pfam" id="PF17293"/>
    </source>
</evidence>
<sequence length="130" mass="14697">MGFLWLFHKSLKKATEFNISFHVLMPSGFDETIGCNTSKKTKVMKQGTMNILFFVLKTKLLKNGEAPVLMRITINGSYDDARIQRSVPLNLWNAAKGCSKGRDRASIALNTYIAELHARALEKHKELVLE</sequence>
<dbReference type="EMBL" id="WCLE01000102">
    <property type="protein sequence ID" value="KAB5306548.1"/>
    <property type="molecule type" value="Genomic_DNA"/>
</dbReference>
<evidence type="ECO:0000313" key="3">
    <source>
        <dbReference type="Proteomes" id="UP000467334"/>
    </source>
</evidence>
<dbReference type="InterPro" id="IPR035386">
    <property type="entry name" value="Arm-DNA-bind_5"/>
</dbReference>
<accession>A0A7J5L8C0</accession>
<organism evidence="2 3">
    <name type="scientific">Bacteroides stercoris</name>
    <dbReference type="NCBI Taxonomy" id="46506"/>
    <lineage>
        <taxon>Bacteria</taxon>
        <taxon>Pseudomonadati</taxon>
        <taxon>Bacteroidota</taxon>
        <taxon>Bacteroidia</taxon>
        <taxon>Bacteroidales</taxon>
        <taxon>Bacteroidaceae</taxon>
        <taxon>Bacteroides</taxon>
    </lineage>
</organism>
<dbReference type="Proteomes" id="UP000467334">
    <property type="component" value="Unassembled WGS sequence"/>
</dbReference>